<gene>
    <name evidence="2" type="ORF">E6W39_22305</name>
</gene>
<dbReference type="EMBL" id="VIGB01000003">
    <property type="protein sequence ID" value="TQF04458.1"/>
    <property type="molecule type" value="Genomic_DNA"/>
</dbReference>
<dbReference type="OrthoDB" id="3436275at2"/>
<evidence type="ECO:0000313" key="2">
    <source>
        <dbReference type="EMBL" id="TQF04458.1"/>
    </source>
</evidence>
<dbReference type="Pfam" id="PF21806">
    <property type="entry name" value="DUF6879"/>
    <property type="match status" value="1"/>
</dbReference>
<dbReference type="AlphaFoldDB" id="A0A540W613"/>
<sequence length="209" mass="24596">MRDRRTPELRPEWGDRLVREDYKRDFRERDAQVRDADSWKLERLQYFEEQGSPSREALRRGDWEEALRLLDERCGSLRAIGRADEERRSVFHRVRVIEEPLTAYLQWELHSLRMRAECGERVRIIRADDLAGAEEFGRLPELVVLGGRTLFQVLYAETGIPIGAVRYTNPEVVERWGHYIKDLYEAGEDVQAYFDREVAHLPPPSPGTE</sequence>
<reference evidence="2 3" key="1">
    <citation type="submission" date="2019-06" db="EMBL/GenBank/DDBJ databases">
        <title>Description of Kitasatospora acidophila sp. nov. isolated from pine grove soil, and reclassification of Streptomyces novaecaesareae to Kitasatospora novaeceasareae comb. nov.</title>
        <authorList>
            <person name="Kim M.J."/>
        </authorList>
    </citation>
    <scope>NUCLEOTIDE SEQUENCE [LARGE SCALE GENOMIC DNA]</scope>
    <source>
        <strain evidence="2 3">MMS16-CNU292</strain>
    </source>
</reference>
<feature type="domain" description="DUF6879" evidence="1">
    <location>
        <begin position="35"/>
        <end position="194"/>
    </location>
</feature>
<name>A0A540W613_9ACTN</name>
<keyword evidence="3" id="KW-1185">Reference proteome</keyword>
<proteinExistence type="predicted"/>
<evidence type="ECO:0000313" key="3">
    <source>
        <dbReference type="Proteomes" id="UP000319103"/>
    </source>
</evidence>
<evidence type="ECO:0000259" key="1">
    <source>
        <dbReference type="Pfam" id="PF21806"/>
    </source>
</evidence>
<dbReference type="RefSeq" id="WP_141635029.1">
    <property type="nucleotide sequence ID" value="NZ_VIGB01000003.1"/>
</dbReference>
<dbReference type="Proteomes" id="UP000319103">
    <property type="component" value="Unassembled WGS sequence"/>
</dbReference>
<comment type="caution">
    <text evidence="2">The sequence shown here is derived from an EMBL/GenBank/DDBJ whole genome shotgun (WGS) entry which is preliminary data.</text>
</comment>
<protein>
    <recommendedName>
        <fullName evidence="1">DUF6879 domain-containing protein</fullName>
    </recommendedName>
</protein>
<dbReference type="InterPro" id="IPR049244">
    <property type="entry name" value="DUF6879"/>
</dbReference>
<organism evidence="2 3">
    <name type="scientific">Kitasatospora acidiphila</name>
    <dbReference type="NCBI Taxonomy" id="2567942"/>
    <lineage>
        <taxon>Bacteria</taxon>
        <taxon>Bacillati</taxon>
        <taxon>Actinomycetota</taxon>
        <taxon>Actinomycetes</taxon>
        <taxon>Kitasatosporales</taxon>
        <taxon>Streptomycetaceae</taxon>
        <taxon>Kitasatospora</taxon>
    </lineage>
</organism>
<accession>A0A540W613</accession>